<dbReference type="InterPro" id="IPR001806">
    <property type="entry name" value="Small_GTPase"/>
</dbReference>
<evidence type="ECO:0000256" key="1">
    <source>
        <dbReference type="ARBA" id="ARBA00006270"/>
    </source>
</evidence>
<dbReference type="InterPro" id="IPR027417">
    <property type="entry name" value="P-loop_NTPase"/>
</dbReference>
<reference evidence="6" key="1">
    <citation type="submission" date="2021-02" db="EMBL/GenBank/DDBJ databases">
        <authorList>
            <person name="Nowell W R."/>
        </authorList>
    </citation>
    <scope>NUCLEOTIDE SEQUENCE</scope>
</reference>
<dbReference type="EMBL" id="CAJNOR010003996">
    <property type="protein sequence ID" value="CAF1466495.1"/>
    <property type="molecule type" value="Genomic_DNA"/>
</dbReference>
<evidence type="ECO:0000256" key="5">
    <source>
        <dbReference type="ARBA" id="ARBA00023289"/>
    </source>
</evidence>
<dbReference type="PROSITE" id="PS51421">
    <property type="entry name" value="RAS"/>
    <property type="match status" value="1"/>
</dbReference>
<evidence type="ECO:0000256" key="4">
    <source>
        <dbReference type="ARBA" id="ARBA00023288"/>
    </source>
</evidence>
<dbReference type="InterPro" id="IPR005225">
    <property type="entry name" value="Small_GTP-bd"/>
</dbReference>
<keyword evidence="2" id="KW-0547">Nucleotide-binding</keyword>
<dbReference type="PROSITE" id="PS51419">
    <property type="entry name" value="RAB"/>
    <property type="match status" value="1"/>
</dbReference>
<gene>
    <name evidence="6" type="ORF">XAT740_LOCUS37728</name>
</gene>
<name>A0A815QQK5_ADIRI</name>
<evidence type="ECO:0000313" key="6">
    <source>
        <dbReference type="EMBL" id="CAF1466495.1"/>
    </source>
</evidence>
<dbReference type="InterPro" id="IPR050305">
    <property type="entry name" value="Small_GTPase_Rab"/>
</dbReference>
<dbReference type="SMART" id="SM00175">
    <property type="entry name" value="RAB"/>
    <property type="match status" value="1"/>
</dbReference>
<dbReference type="CDD" id="cd00154">
    <property type="entry name" value="Rab"/>
    <property type="match status" value="1"/>
</dbReference>
<dbReference type="SMART" id="SM00177">
    <property type="entry name" value="ARF"/>
    <property type="match status" value="1"/>
</dbReference>
<dbReference type="SUPFAM" id="SSF52540">
    <property type="entry name" value="P-loop containing nucleoside triphosphate hydrolases"/>
    <property type="match status" value="1"/>
</dbReference>
<dbReference type="Gene3D" id="3.40.50.300">
    <property type="entry name" value="P-loop containing nucleotide triphosphate hydrolases"/>
    <property type="match status" value="1"/>
</dbReference>
<evidence type="ECO:0000313" key="7">
    <source>
        <dbReference type="Proteomes" id="UP000663828"/>
    </source>
</evidence>
<accession>A0A815QQK5</accession>
<dbReference type="FunFam" id="3.40.50.300:FF:001129">
    <property type="entry name" value="ras-related protein Rab-44 isoform X2"/>
    <property type="match status" value="1"/>
</dbReference>
<protein>
    <submittedName>
        <fullName evidence="6">Uncharacterized protein</fullName>
    </submittedName>
</protein>
<dbReference type="Pfam" id="PF00071">
    <property type="entry name" value="Ras"/>
    <property type="match status" value="1"/>
</dbReference>
<keyword evidence="7" id="KW-1185">Reference proteome</keyword>
<dbReference type="Proteomes" id="UP000663828">
    <property type="component" value="Unassembled WGS sequence"/>
</dbReference>
<dbReference type="SMART" id="SM00174">
    <property type="entry name" value="RHO"/>
    <property type="match status" value="1"/>
</dbReference>
<sequence length="208" mass="24135">MSRKESRSDRPFKILLIGDSAVGKTSLMFRFADNKFTQTFTPTIGIDFKLKTIYVRDKPVNLQLWDTAGQEKFFSIVRAYYRNADAVILVYDRTNASSFQSVARWMKTIEENAPGDVFRVLVANKCDLHDCLVVSNEHGRRLANQYHVDYFETSVKSDSQEKISRLFYYIAEKVVERRQLTPLLPPDPEPKKLNDPSHTIYDKLTYCC</sequence>
<dbReference type="PRINTS" id="PR00449">
    <property type="entry name" value="RASTRNSFRMNG"/>
</dbReference>
<comment type="similarity">
    <text evidence="1">Belongs to the small GTPase superfamily. Rab family.</text>
</comment>
<keyword evidence="4" id="KW-0449">Lipoprotein</keyword>
<dbReference type="GO" id="GO:0003924">
    <property type="term" value="F:GTPase activity"/>
    <property type="evidence" value="ECO:0007669"/>
    <property type="project" value="InterPro"/>
</dbReference>
<dbReference type="SMART" id="SM00173">
    <property type="entry name" value="RAS"/>
    <property type="match status" value="1"/>
</dbReference>
<dbReference type="SMART" id="SM00176">
    <property type="entry name" value="RAN"/>
    <property type="match status" value="1"/>
</dbReference>
<evidence type="ECO:0000256" key="3">
    <source>
        <dbReference type="ARBA" id="ARBA00023134"/>
    </source>
</evidence>
<evidence type="ECO:0000256" key="2">
    <source>
        <dbReference type="ARBA" id="ARBA00022741"/>
    </source>
</evidence>
<keyword evidence="5" id="KW-0636">Prenylation</keyword>
<keyword evidence="3" id="KW-0342">GTP-binding</keyword>
<dbReference type="GO" id="GO:0005525">
    <property type="term" value="F:GTP binding"/>
    <property type="evidence" value="ECO:0007669"/>
    <property type="project" value="UniProtKB-KW"/>
</dbReference>
<dbReference type="AlphaFoldDB" id="A0A815QQK5"/>
<dbReference type="PROSITE" id="PS51420">
    <property type="entry name" value="RHO"/>
    <property type="match status" value="1"/>
</dbReference>
<proteinExistence type="inferred from homology"/>
<comment type="caution">
    <text evidence="6">The sequence shown here is derived from an EMBL/GenBank/DDBJ whole genome shotgun (WGS) entry which is preliminary data.</text>
</comment>
<dbReference type="NCBIfam" id="TIGR00231">
    <property type="entry name" value="small_GTP"/>
    <property type="match status" value="1"/>
</dbReference>
<dbReference type="PANTHER" id="PTHR47980">
    <property type="entry name" value="LD44762P"/>
    <property type="match status" value="1"/>
</dbReference>
<organism evidence="6 7">
    <name type="scientific">Adineta ricciae</name>
    <name type="common">Rotifer</name>
    <dbReference type="NCBI Taxonomy" id="249248"/>
    <lineage>
        <taxon>Eukaryota</taxon>
        <taxon>Metazoa</taxon>
        <taxon>Spiralia</taxon>
        <taxon>Gnathifera</taxon>
        <taxon>Rotifera</taxon>
        <taxon>Eurotatoria</taxon>
        <taxon>Bdelloidea</taxon>
        <taxon>Adinetida</taxon>
        <taxon>Adinetidae</taxon>
        <taxon>Adineta</taxon>
    </lineage>
</organism>